<dbReference type="EMBL" id="JARKIE010000054">
    <property type="protein sequence ID" value="KAJ7692068.1"/>
    <property type="molecule type" value="Genomic_DNA"/>
</dbReference>
<proteinExistence type="predicted"/>
<name>A0AAD7DL51_MYCRO</name>
<comment type="caution">
    <text evidence="1">The sequence shown here is derived from an EMBL/GenBank/DDBJ whole genome shotgun (WGS) entry which is preliminary data.</text>
</comment>
<reference evidence="1" key="1">
    <citation type="submission" date="2023-03" db="EMBL/GenBank/DDBJ databases">
        <title>Massive genome expansion in bonnet fungi (Mycena s.s.) driven by repeated elements and novel gene families across ecological guilds.</title>
        <authorList>
            <consortium name="Lawrence Berkeley National Laboratory"/>
            <person name="Harder C.B."/>
            <person name="Miyauchi S."/>
            <person name="Viragh M."/>
            <person name="Kuo A."/>
            <person name="Thoen E."/>
            <person name="Andreopoulos B."/>
            <person name="Lu D."/>
            <person name="Skrede I."/>
            <person name="Drula E."/>
            <person name="Henrissat B."/>
            <person name="Morin E."/>
            <person name="Kohler A."/>
            <person name="Barry K."/>
            <person name="LaButti K."/>
            <person name="Morin E."/>
            <person name="Salamov A."/>
            <person name="Lipzen A."/>
            <person name="Mereny Z."/>
            <person name="Hegedus B."/>
            <person name="Baldrian P."/>
            <person name="Stursova M."/>
            <person name="Weitz H."/>
            <person name="Taylor A."/>
            <person name="Grigoriev I.V."/>
            <person name="Nagy L.G."/>
            <person name="Martin F."/>
            <person name="Kauserud H."/>
        </authorList>
    </citation>
    <scope>NUCLEOTIDE SEQUENCE</scope>
    <source>
        <strain evidence="1">CBHHK067</strain>
    </source>
</reference>
<evidence type="ECO:0000313" key="1">
    <source>
        <dbReference type="EMBL" id="KAJ7692068.1"/>
    </source>
</evidence>
<dbReference type="Proteomes" id="UP001221757">
    <property type="component" value="Unassembled WGS sequence"/>
</dbReference>
<gene>
    <name evidence="1" type="ORF">B0H17DRAFT_1133334</name>
</gene>
<organism evidence="1 2">
    <name type="scientific">Mycena rosella</name>
    <name type="common">Pink bonnet</name>
    <name type="synonym">Agaricus rosellus</name>
    <dbReference type="NCBI Taxonomy" id="1033263"/>
    <lineage>
        <taxon>Eukaryota</taxon>
        <taxon>Fungi</taxon>
        <taxon>Dikarya</taxon>
        <taxon>Basidiomycota</taxon>
        <taxon>Agaricomycotina</taxon>
        <taxon>Agaricomycetes</taxon>
        <taxon>Agaricomycetidae</taxon>
        <taxon>Agaricales</taxon>
        <taxon>Marasmiineae</taxon>
        <taxon>Mycenaceae</taxon>
        <taxon>Mycena</taxon>
    </lineage>
</organism>
<sequence>MCRGIKMLEVAYGICRRTPHLAKRREGRNVTQTREVIPQGRCRVIGHGQIHVLGCPSRARNCHPERNGSGDYSTYVVEDVPKRREFGHIDVDRQSIHYAEASRALTPCRCEEPETAYAIKSQWRGGRCSEVVVTVVIAHKRFRGTVMAFHRGAQTLSELHILRGTVMAFHHGTQILSEPRILCVVFSLLALEDFMALVHVNKPARKAGRKAFNARVVRLLGRVLTCGPTLGEMEARAASFMQVVYATDAGVVGSISLAALSVADCEEGWIRPNNINVLVKVEHLRVWLAFLRTTFSMEG</sequence>
<evidence type="ECO:0000313" key="2">
    <source>
        <dbReference type="Proteomes" id="UP001221757"/>
    </source>
</evidence>
<accession>A0AAD7DL51</accession>
<dbReference type="AlphaFoldDB" id="A0AAD7DL51"/>
<protein>
    <submittedName>
        <fullName evidence="1">Uncharacterized protein</fullName>
    </submittedName>
</protein>
<keyword evidence="2" id="KW-1185">Reference proteome</keyword>